<organism evidence="10 11">
    <name type="scientific">Succinatimonas hippei (strain DSM 22608 / JCM 16073 / KCTC 15190 / YIT 12066)</name>
    <dbReference type="NCBI Taxonomy" id="762983"/>
    <lineage>
        <taxon>Bacteria</taxon>
        <taxon>Pseudomonadati</taxon>
        <taxon>Pseudomonadota</taxon>
        <taxon>Gammaproteobacteria</taxon>
        <taxon>Aeromonadales</taxon>
        <taxon>Succinivibrionaceae</taxon>
        <taxon>Succinatimonas</taxon>
    </lineage>
</organism>
<dbReference type="NCBIfam" id="TIGR00613">
    <property type="entry name" value="reco"/>
    <property type="match status" value="1"/>
</dbReference>
<feature type="domain" description="DNA replication/recombination mediator RecO N-terminal" evidence="9">
    <location>
        <begin position="9"/>
        <end position="77"/>
    </location>
</feature>
<evidence type="ECO:0000256" key="4">
    <source>
        <dbReference type="ARBA" id="ARBA00022763"/>
    </source>
</evidence>
<gene>
    <name evidence="8 10" type="primary">recO</name>
    <name evidence="10" type="ORF">HMPREF9444_01449</name>
</gene>
<evidence type="ECO:0000256" key="1">
    <source>
        <dbReference type="ARBA" id="ARBA00003065"/>
    </source>
</evidence>
<dbReference type="Proteomes" id="UP000018458">
    <property type="component" value="Unassembled WGS sequence"/>
</dbReference>
<reference evidence="10 11" key="1">
    <citation type="submission" date="2011-01" db="EMBL/GenBank/DDBJ databases">
        <authorList>
            <person name="Weinstock G."/>
            <person name="Sodergren E."/>
            <person name="Clifton S."/>
            <person name="Fulton L."/>
            <person name="Fulton B."/>
            <person name="Courtney L."/>
            <person name="Fronick C."/>
            <person name="Harrison M."/>
            <person name="Strong C."/>
            <person name="Farmer C."/>
            <person name="Delahaunty K."/>
            <person name="Markovic C."/>
            <person name="Hall O."/>
            <person name="Minx P."/>
            <person name="Tomlinson C."/>
            <person name="Mitreva M."/>
            <person name="Hou S."/>
            <person name="Chen J."/>
            <person name="Wollam A."/>
            <person name="Pepin K.H."/>
            <person name="Johnson M."/>
            <person name="Bhonagiri V."/>
            <person name="Zhang X."/>
            <person name="Suruliraj S."/>
            <person name="Warren W."/>
            <person name="Chinwalla A."/>
            <person name="Mardis E.R."/>
            <person name="Wilson R.K."/>
        </authorList>
    </citation>
    <scope>NUCLEOTIDE SEQUENCE [LARGE SCALE GENOMIC DNA]</scope>
    <source>
        <strain evidence="11">DSM 22608 / JCM 16073 / KCTC 15190 / YIT 12066</strain>
    </source>
</reference>
<dbReference type="InterPro" id="IPR012340">
    <property type="entry name" value="NA-bd_OB-fold"/>
</dbReference>
<dbReference type="Gene3D" id="2.40.50.140">
    <property type="entry name" value="Nucleic acid-binding proteins"/>
    <property type="match status" value="1"/>
</dbReference>
<dbReference type="Pfam" id="PF02565">
    <property type="entry name" value="RecO_C"/>
    <property type="match status" value="1"/>
</dbReference>
<evidence type="ECO:0000259" key="9">
    <source>
        <dbReference type="Pfam" id="PF11967"/>
    </source>
</evidence>
<dbReference type="EMBL" id="AEVO01000083">
    <property type="protein sequence ID" value="EFY06768.1"/>
    <property type="molecule type" value="Genomic_DNA"/>
</dbReference>
<evidence type="ECO:0000256" key="5">
    <source>
        <dbReference type="ARBA" id="ARBA00023172"/>
    </source>
</evidence>
<evidence type="ECO:0000256" key="7">
    <source>
        <dbReference type="ARBA" id="ARBA00033409"/>
    </source>
</evidence>
<evidence type="ECO:0000313" key="10">
    <source>
        <dbReference type="EMBL" id="EFY06768.1"/>
    </source>
</evidence>
<dbReference type="InterPro" id="IPR003717">
    <property type="entry name" value="RecO"/>
</dbReference>
<dbReference type="STRING" id="762983.HMPREF9444_01449"/>
<dbReference type="SUPFAM" id="SSF57863">
    <property type="entry name" value="ArfGap/RecO-like zinc finger"/>
    <property type="match status" value="1"/>
</dbReference>
<dbReference type="AlphaFoldDB" id="E8LL43"/>
<keyword evidence="4 8" id="KW-0227">DNA damage</keyword>
<dbReference type="PANTHER" id="PTHR33991">
    <property type="entry name" value="DNA REPAIR PROTEIN RECO"/>
    <property type="match status" value="1"/>
</dbReference>
<comment type="caution">
    <text evidence="10">The sequence shown here is derived from an EMBL/GenBank/DDBJ whole genome shotgun (WGS) entry which is preliminary data.</text>
</comment>
<evidence type="ECO:0000256" key="6">
    <source>
        <dbReference type="ARBA" id="ARBA00023204"/>
    </source>
</evidence>
<protein>
    <recommendedName>
        <fullName evidence="3 8">DNA repair protein RecO</fullName>
    </recommendedName>
    <alternativeName>
        <fullName evidence="7 8">Recombination protein O</fullName>
    </alternativeName>
</protein>
<dbReference type="HOGENOM" id="CLU_066645_1_0_6"/>
<name>E8LL43_SUCHY</name>
<sequence>MLTLLPPSPAFVIHSREYHEHSLLIEFFTLNHGRVAAIAKRVKTVRSSFKYLLQPFFPLKVSFKQGKSDLWQVYDVEPSGELISFAVPEIFCASYLNELLYYLYKSKDSDPKLFASYLETLKSISEKISLDKALREFEFALLDSLGYGIRFEDKDGNALQSGCFYHFLPDSGFIKVSDCKSVSESVEFSEVFSSEKLIMLLNKQYLSVDVLKCAQKITNKALSTLLNNKEIKSRAYYRAFLQSKDK</sequence>
<accession>E8LL43</accession>
<dbReference type="Gene3D" id="1.20.1440.120">
    <property type="entry name" value="Recombination protein O, C-terminal domain"/>
    <property type="match status" value="1"/>
</dbReference>
<keyword evidence="6 8" id="KW-0234">DNA repair</keyword>
<dbReference type="PANTHER" id="PTHR33991:SF1">
    <property type="entry name" value="DNA REPAIR PROTEIN RECO"/>
    <property type="match status" value="1"/>
</dbReference>
<dbReference type="RefSeq" id="WP_009143631.1">
    <property type="nucleotide sequence ID" value="NZ_GL831017.1"/>
</dbReference>
<dbReference type="GO" id="GO:0006310">
    <property type="term" value="P:DNA recombination"/>
    <property type="evidence" value="ECO:0007669"/>
    <property type="project" value="UniProtKB-UniRule"/>
</dbReference>
<evidence type="ECO:0000256" key="3">
    <source>
        <dbReference type="ARBA" id="ARBA00021310"/>
    </source>
</evidence>
<keyword evidence="11" id="KW-1185">Reference proteome</keyword>
<dbReference type="eggNOG" id="COG1381">
    <property type="taxonomic scope" value="Bacteria"/>
</dbReference>
<dbReference type="GO" id="GO:0043590">
    <property type="term" value="C:bacterial nucleoid"/>
    <property type="evidence" value="ECO:0007669"/>
    <property type="project" value="TreeGrafter"/>
</dbReference>
<dbReference type="SUPFAM" id="SSF50249">
    <property type="entry name" value="Nucleic acid-binding proteins"/>
    <property type="match status" value="1"/>
</dbReference>
<dbReference type="InterPro" id="IPR022572">
    <property type="entry name" value="DNA_rep/recomb_RecO_N"/>
</dbReference>
<evidence type="ECO:0000256" key="8">
    <source>
        <dbReference type="HAMAP-Rule" id="MF_00201"/>
    </source>
</evidence>
<proteinExistence type="inferred from homology"/>
<dbReference type="HAMAP" id="MF_00201">
    <property type="entry name" value="RecO"/>
    <property type="match status" value="1"/>
</dbReference>
<comment type="similarity">
    <text evidence="2 8">Belongs to the RecO family.</text>
</comment>
<keyword evidence="5 8" id="KW-0233">DNA recombination</keyword>
<dbReference type="GO" id="GO:0006302">
    <property type="term" value="P:double-strand break repair"/>
    <property type="evidence" value="ECO:0007669"/>
    <property type="project" value="TreeGrafter"/>
</dbReference>
<evidence type="ECO:0000313" key="11">
    <source>
        <dbReference type="Proteomes" id="UP000018458"/>
    </source>
</evidence>
<dbReference type="Pfam" id="PF11967">
    <property type="entry name" value="RecO_N"/>
    <property type="match status" value="1"/>
</dbReference>
<comment type="function">
    <text evidence="1 8">Involved in DNA repair and RecF pathway recombination.</text>
</comment>
<dbReference type="InterPro" id="IPR037278">
    <property type="entry name" value="ARFGAP/RecO"/>
</dbReference>
<evidence type="ECO:0000256" key="2">
    <source>
        <dbReference type="ARBA" id="ARBA00007452"/>
    </source>
</evidence>
<dbReference type="OrthoDB" id="9804792at2"/>
<dbReference type="InterPro" id="IPR042242">
    <property type="entry name" value="RecO_C"/>
</dbReference>